<feature type="compositionally biased region" description="Low complexity" evidence="1">
    <location>
        <begin position="185"/>
        <end position="229"/>
    </location>
</feature>
<evidence type="ECO:0000256" key="1">
    <source>
        <dbReference type="SAM" id="MobiDB-lite"/>
    </source>
</evidence>
<evidence type="ECO:0000313" key="2">
    <source>
        <dbReference type="EMBL" id="CAA7269569.1"/>
    </source>
</evidence>
<dbReference type="OrthoDB" id="3173171at2759"/>
<name>A0A8S0VU52_CYCAE</name>
<feature type="compositionally biased region" description="Polar residues" evidence="1">
    <location>
        <begin position="136"/>
        <end position="157"/>
    </location>
</feature>
<protein>
    <submittedName>
        <fullName evidence="2">Uncharacterized protein</fullName>
    </submittedName>
</protein>
<feature type="compositionally biased region" description="Basic and acidic residues" evidence="1">
    <location>
        <begin position="119"/>
        <end position="135"/>
    </location>
</feature>
<comment type="caution">
    <text evidence="2">The sequence shown here is derived from an EMBL/GenBank/DDBJ whole genome shotgun (WGS) entry which is preliminary data.</text>
</comment>
<dbReference type="Proteomes" id="UP000467700">
    <property type="component" value="Unassembled WGS sequence"/>
</dbReference>
<keyword evidence="3" id="KW-1185">Reference proteome</keyword>
<evidence type="ECO:0000313" key="3">
    <source>
        <dbReference type="Proteomes" id="UP000467700"/>
    </source>
</evidence>
<feature type="region of interest" description="Disordered" evidence="1">
    <location>
        <begin position="22"/>
        <end position="43"/>
    </location>
</feature>
<sequence>MSLLPTQIANFLNTAYEYFSPPNSPVHRTQPIPISREPSKLSSPLNERLDAACQSPTTSLANLSPNSMRRELDITKHDLARAHVDTTRLEERCKMLERTLKETRELLRTREAELEKLRREREKERALAERRRSDTQYHLQHRSSANNLATYQRNGNSLDTRMGAADIARRMHLHDDGHGASRMRTPSPSHTFSPSTSPLNGNSRARSPSRSSTTSTSMSSSAGTSMSNGIGIGGPPPPNSNNIEEERARLRGAETYMSRIDTWSGAQVLQAVHDINSEILQFAASATEMCTFLPSSASKPQAFQETSTRIGPHMARILAARDHSTDPLLVQLALQGCLVQCVSRALASFCIGFPTKSDAVLAQIYAHMQRTEPQPTSAKWRALAHQHIHGIYPTLKDYSISELSDTILRWCADIFEVAHGHSFGPSSPLKSPSSSPPISISPPTSTLPQSLPLQLRALYLDQIRRISRAVLRLAAVTREEIMSTSFELTIPDPAGPFQHGEMIDAFGEYSESEGRVLATTELGLRCVTATGGGDFESRTLLQPKVVLESVLGVLDR</sequence>
<gene>
    <name evidence="2" type="ORF">AAE3_LOCUS11879</name>
</gene>
<feature type="region of interest" description="Disordered" evidence="1">
    <location>
        <begin position="426"/>
        <end position="447"/>
    </location>
</feature>
<proteinExistence type="predicted"/>
<dbReference type="EMBL" id="CACVBS010000079">
    <property type="protein sequence ID" value="CAA7269569.1"/>
    <property type="molecule type" value="Genomic_DNA"/>
</dbReference>
<feature type="region of interest" description="Disordered" evidence="1">
    <location>
        <begin position="176"/>
        <end position="243"/>
    </location>
</feature>
<organism evidence="2 3">
    <name type="scientific">Cyclocybe aegerita</name>
    <name type="common">Black poplar mushroom</name>
    <name type="synonym">Agrocybe aegerita</name>
    <dbReference type="NCBI Taxonomy" id="1973307"/>
    <lineage>
        <taxon>Eukaryota</taxon>
        <taxon>Fungi</taxon>
        <taxon>Dikarya</taxon>
        <taxon>Basidiomycota</taxon>
        <taxon>Agaricomycotina</taxon>
        <taxon>Agaricomycetes</taxon>
        <taxon>Agaricomycetidae</taxon>
        <taxon>Agaricales</taxon>
        <taxon>Agaricineae</taxon>
        <taxon>Bolbitiaceae</taxon>
        <taxon>Cyclocybe</taxon>
    </lineage>
</organism>
<reference evidence="2 3" key="1">
    <citation type="submission" date="2020-01" db="EMBL/GenBank/DDBJ databases">
        <authorList>
            <person name="Gupta K D."/>
        </authorList>
    </citation>
    <scope>NUCLEOTIDE SEQUENCE [LARGE SCALE GENOMIC DNA]</scope>
</reference>
<accession>A0A8S0VU52</accession>
<feature type="region of interest" description="Disordered" evidence="1">
    <location>
        <begin position="119"/>
        <end position="157"/>
    </location>
</feature>
<dbReference type="AlphaFoldDB" id="A0A8S0VU52"/>